<feature type="domain" description="Fibronectin type-III" evidence="3">
    <location>
        <begin position="611"/>
        <end position="700"/>
    </location>
</feature>
<feature type="domain" description="Fibronectin type-III" evidence="3">
    <location>
        <begin position="415"/>
        <end position="522"/>
    </location>
</feature>
<feature type="domain" description="SLH" evidence="4">
    <location>
        <begin position="27"/>
        <end position="88"/>
    </location>
</feature>
<feature type="region of interest" description="Disordered" evidence="1">
    <location>
        <begin position="270"/>
        <end position="441"/>
    </location>
</feature>
<dbReference type="SMART" id="SM00710">
    <property type="entry name" value="PbH1"/>
    <property type="match status" value="9"/>
</dbReference>
<organism evidence="5 6">
    <name type="scientific">Paenibacillus spiritus</name>
    <dbReference type="NCBI Taxonomy" id="2496557"/>
    <lineage>
        <taxon>Bacteria</taxon>
        <taxon>Bacillati</taxon>
        <taxon>Bacillota</taxon>
        <taxon>Bacilli</taxon>
        <taxon>Bacillales</taxon>
        <taxon>Paenibacillaceae</taxon>
        <taxon>Paenibacillus</taxon>
    </lineage>
</organism>
<gene>
    <name evidence="5" type="ORF">F4V43_17570</name>
</gene>
<evidence type="ECO:0000256" key="2">
    <source>
        <dbReference type="SAM" id="SignalP"/>
    </source>
</evidence>
<feature type="domain" description="SLH" evidence="4">
    <location>
        <begin position="89"/>
        <end position="152"/>
    </location>
</feature>
<proteinExistence type="predicted"/>
<dbReference type="PANTHER" id="PTHR43308:SF5">
    <property type="entry name" value="S-LAYER PROTEIN _ PEPTIDOGLYCAN ENDO-BETA-N-ACETYLGLUCOSAMINIDASE"/>
    <property type="match status" value="1"/>
</dbReference>
<protein>
    <recommendedName>
        <fullName evidence="7">Right-handed parallel beta-helix repeat-containing protein</fullName>
    </recommendedName>
</protein>
<dbReference type="RefSeq" id="WP_150459569.1">
    <property type="nucleotide sequence ID" value="NZ_VYKK01000029.1"/>
</dbReference>
<keyword evidence="2" id="KW-0732">Signal</keyword>
<feature type="compositionally biased region" description="Pro residues" evidence="1">
    <location>
        <begin position="280"/>
        <end position="290"/>
    </location>
</feature>
<dbReference type="SUPFAM" id="SSF51126">
    <property type="entry name" value="Pectin lyase-like"/>
    <property type="match status" value="1"/>
</dbReference>
<dbReference type="Pfam" id="PF00395">
    <property type="entry name" value="SLH"/>
    <property type="match status" value="3"/>
</dbReference>
<dbReference type="CDD" id="cd00063">
    <property type="entry name" value="FN3"/>
    <property type="match status" value="2"/>
</dbReference>
<comment type="caution">
    <text evidence="5">The sequence shown here is derived from an EMBL/GenBank/DDBJ whole genome shotgun (WGS) entry which is preliminary data.</text>
</comment>
<dbReference type="InterPro" id="IPR051465">
    <property type="entry name" value="Cell_Envelope_Struct_Comp"/>
</dbReference>
<dbReference type="InterPro" id="IPR003961">
    <property type="entry name" value="FN3_dom"/>
</dbReference>
<evidence type="ECO:0000313" key="5">
    <source>
        <dbReference type="EMBL" id="KAA8997570.1"/>
    </source>
</evidence>
<evidence type="ECO:0000313" key="6">
    <source>
        <dbReference type="Proteomes" id="UP000367750"/>
    </source>
</evidence>
<accession>A0A5J5FVB7</accession>
<dbReference type="OrthoDB" id="9795486at2"/>
<evidence type="ECO:0000259" key="3">
    <source>
        <dbReference type="PROSITE" id="PS50853"/>
    </source>
</evidence>
<dbReference type="InterPro" id="IPR039448">
    <property type="entry name" value="Beta_helix"/>
</dbReference>
<evidence type="ECO:0008006" key="7">
    <source>
        <dbReference type="Google" id="ProtNLM"/>
    </source>
</evidence>
<dbReference type="Gene3D" id="2.160.20.10">
    <property type="entry name" value="Single-stranded right-handed beta-helix, Pectin lyase-like"/>
    <property type="match status" value="1"/>
</dbReference>
<dbReference type="InterPro" id="IPR012334">
    <property type="entry name" value="Pectin_lyas_fold"/>
</dbReference>
<reference evidence="5 6" key="1">
    <citation type="submission" date="2019-09" db="EMBL/GenBank/DDBJ databases">
        <title>Bacillus ochoae sp. nov., Paenibacillus whitsoniae sp. nov., Paenibacillus spiritus sp. nov. Isolated from the Mars Exploration Rover during spacecraft assembly.</title>
        <authorList>
            <person name="Seuylemezian A."/>
            <person name="Vaishampayan P."/>
        </authorList>
    </citation>
    <scope>NUCLEOTIDE SEQUENCE [LARGE SCALE GENOMIC DNA]</scope>
    <source>
        <strain evidence="5 6">MER_111</strain>
    </source>
</reference>
<dbReference type="PANTHER" id="PTHR43308">
    <property type="entry name" value="OUTER MEMBRANE PROTEIN ALPHA-RELATED"/>
    <property type="match status" value="1"/>
</dbReference>
<dbReference type="InterPro" id="IPR006626">
    <property type="entry name" value="PbH1"/>
</dbReference>
<feature type="signal peptide" evidence="2">
    <location>
        <begin position="1"/>
        <end position="17"/>
    </location>
</feature>
<feature type="chain" id="PRO_5039116520" description="Right-handed parallel beta-helix repeat-containing protein" evidence="2">
    <location>
        <begin position="18"/>
        <end position="1368"/>
    </location>
</feature>
<dbReference type="PROSITE" id="PS50853">
    <property type="entry name" value="FN3"/>
    <property type="match status" value="2"/>
</dbReference>
<dbReference type="Gene3D" id="2.60.40.10">
    <property type="entry name" value="Immunoglobulins"/>
    <property type="match status" value="3"/>
</dbReference>
<dbReference type="InterPro" id="IPR036116">
    <property type="entry name" value="FN3_sf"/>
</dbReference>
<dbReference type="PROSITE" id="PS51272">
    <property type="entry name" value="SLH"/>
    <property type="match status" value="3"/>
</dbReference>
<sequence>MKKIILAALLWTTPLLAQFPEPAQAAGQPFFSDISSTYWALPEIERLHNQKLIGGYRDGTFRPANLITRAEAVKLIVQAADLRAEAAGPAQPLKDVPGSYWAYSYIEAAQKSSIITGYADGSFRPGDTLTRADSAVIIARAFHLPDSGERTPTPSDVSGSHWAAEAISKLVASGIANGDENGNFQPSKKVTRSEFAALLARTLYKELRVNDTAAAEPSAAPASAAPASPEAEAIAAPEALLAGGGGGFAGGGMAEPIGGGASGGGAVAVPAPPEAAAKPPVAPTPAPAPAPSAASSQAPSPVPAPSQAATQAPSAGPTPAPSAAASQAPTPAPAPSQAATQAPSAGPTPVPSAAASQAPTPAPAPSQAATQAPSAGPTPAPSAAASQAPTPAPAPSQAATQAPSAGPTPAPSAAAPTAPAVSSPAAAPSASPSQAPAAEPISVKWTATSSSITLEWKLADQAAVKEVRLYLDGIRQEPELAGPVTFRGLEPATSYSLQVVAVDPAGQESPPVRVQAATLADQLAPAEISGFAAEAKDTSLRLSWSNPADADFKQVEIYAGTELLGISTDGAFTAAGLKADQEYRYTLRTVDKYGNRSPGYEASLRTAKAAPPDAPEDLQAAGGPSRVTLNWSPSPGKDVAGYQVLLNGKPVNQEPVADTRYTVSDLDFGTSYTFQVQAVDKQENVSQPSSEAVAKPTHYLIDLKRWGIYNDGTHPAETTAGINSALSWAYKQGITATTLPSGTYLIDKSSRIKMVGNMLFDLPDDVTLQKETNGVERYDLMYIGYGANNVTLRGGTYMGDRLTHDYSGRDPYSPGTHEGGYGIFIEGAVHTVVENVKAFNFTGDGLMLGGYGVMFKDLYASSFVSGSINDSGQSVSGSPGQVRTKDPIYLNNAIFKTENTFELSNITNLSNSFQVFFYKADGSFLKKQTASPRETMTLPAGAAYVHLVFDKVGAGDAYAELWNRSVTKNAVVRNSEFAFNRRQGITVGGADHALILNNVLHDIKGVAPQSGIDVEGGYGENGSLNTNITIKDNEFYNNAAYDVILYDGYNATVEGNHLASRGVIGLAVSQTFKNADVTGNHFDATRLVAYHDARFTNNRMNDASTFLEGPDIVVDGMDMTNATLQTNAKVPFGVTVRNVNITLTNKASGGMSVNNQPIEASNITITGQPALRSLTGGAIGNKFSNLRILDYNPTYGLALPPGSYTNSVFEPAEGSTFGSVTLSAGTYVFDKSSFGTNLTGNTALVADNDNLDLTVTNSVFNVKGDSSAVTLQGAKKVVMSNNVFNAMNLKRTNLEVVKIGNFFKKDEPSRVLGFSFTGNTVSTNVAGIGLSTLYAGAGAPAYLIQNNIFDHASMLLKANDSQSGNVQR</sequence>
<dbReference type="InterPro" id="IPR011050">
    <property type="entry name" value="Pectin_lyase_fold/virulence"/>
</dbReference>
<feature type="compositionally biased region" description="Low complexity" evidence="1">
    <location>
        <begin position="291"/>
        <end position="438"/>
    </location>
</feature>
<dbReference type="Pfam" id="PF13229">
    <property type="entry name" value="Beta_helix"/>
    <property type="match status" value="1"/>
</dbReference>
<name>A0A5J5FVB7_9BACL</name>
<keyword evidence="6" id="KW-1185">Reference proteome</keyword>
<dbReference type="SUPFAM" id="SSF49265">
    <property type="entry name" value="Fibronectin type III"/>
    <property type="match status" value="2"/>
</dbReference>
<evidence type="ECO:0000259" key="4">
    <source>
        <dbReference type="PROSITE" id="PS51272"/>
    </source>
</evidence>
<evidence type="ECO:0000256" key="1">
    <source>
        <dbReference type="SAM" id="MobiDB-lite"/>
    </source>
</evidence>
<dbReference type="InterPro" id="IPR013783">
    <property type="entry name" value="Ig-like_fold"/>
</dbReference>
<dbReference type="SMART" id="SM00060">
    <property type="entry name" value="FN3"/>
    <property type="match status" value="3"/>
</dbReference>
<dbReference type="Pfam" id="PF00041">
    <property type="entry name" value="fn3"/>
    <property type="match status" value="2"/>
</dbReference>
<dbReference type="Proteomes" id="UP000367750">
    <property type="component" value="Unassembled WGS sequence"/>
</dbReference>
<feature type="domain" description="SLH" evidence="4">
    <location>
        <begin position="153"/>
        <end position="213"/>
    </location>
</feature>
<dbReference type="EMBL" id="VYKK01000029">
    <property type="protein sequence ID" value="KAA8997570.1"/>
    <property type="molecule type" value="Genomic_DNA"/>
</dbReference>
<dbReference type="InterPro" id="IPR001119">
    <property type="entry name" value="SLH_dom"/>
</dbReference>